<dbReference type="EMBL" id="FOEE01000015">
    <property type="protein sequence ID" value="SEP21106.1"/>
    <property type="molecule type" value="Genomic_DNA"/>
</dbReference>
<dbReference type="Proteomes" id="UP000198960">
    <property type="component" value="Unassembled WGS sequence"/>
</dbReference>
<evidence type="ECO:0000256" key="2">
    <source>
        <dbReference type="ARBA" id="ARBA00022679"/>
    </source>
</evidence>
<feature type="domain" description="Glycosyltransferase subfamily 4-like N-terminal" evidence="4">
    <location>
        <begin position="396"/>
        <end position="558"/>
    </location>
</feature>
<dbReference type="PANTHER" id="PTHR12526">
    <property type="entry name" value="GLYCOSYLTRANSFERASE"/>
    <property type="match status" value="1"/>
</dbReference>
<evidence type="ECO:0000313" key="5">
    <source>
        <dbReference type="EMBL" id="SEP21106.1"/>
    </source>
</evidence>
<organism evidence="5 6">
    <name type="scientific">Trujillonella endophytica</name>
    <dbReference type="NCBI Taxonomy" id="673521"/>
    <lineage>
        <taxon>Bacteria</taxon>
        <taxon>Bacillati</taxon>
        <taxon>Actinomycetota</taxon>
        <taxon>Actinomycetes</taxon>
        <taxon>Geodermatophilales</taxon>
        <taxon>Geodermatophilaceae</taxon>
        <taxon>Trujillonella</taxon>
    </lineage>
</organism>
<reference evidence="6" key="1">
    <citation type="submission" date="2016-10" db="EMBL/GenBank/DDBJ databases">
        <authorList>
            <person name="Varghese N."/>
            <person name="Submissions S."/>
        </authorList>
    </citation>
    <scope>NUCLEOTIDE SEQUENCE [LARGE SCALE GENOMIC DNA]</scope>
    <source>
        <strain evidence="6">DSM 45413</strain>
    </source>
</reference>
<feature type="domain" description="Glycosyl transferase family 1" evidence="3">
    <location>
        <begin position="570"/>
        <end position="735"/>
    </location>
</feature>
<evidence type="ECO:0000259" key="3">
    <source>
        <dbReference type="Pfam" id="PF00534"/>
    </source>
</evidence>
<proteinExistence type="predicted"/>
<dbReference type="InterPro" id="IPR001296">
    <property type="entry name" value="Glyco_trans_1"/>
</dbReference>
<dbReference type="OrthoDB" id="3632147at2"/>
<dbReference type="AlphaFoldDB" id="A0A1H8W0E7"/>
<dbReference type="InterPro" id="IPR028098">
    <property type="entry name" value="Glyco_trans_4-like_N"/>
</dbReference>
<dbReference type="Pfam" id="PF00534">
    <property type="entry name" value="Glycos_transf_1"/>
    <property type="match status" value="2"/>
</dbReference>
<gene>
    <name evidence="5" type="ORF">SAMN05660991_03929</name>
</gene>
<feature type="domain" description="Glycosyltransferase subfamily 4-like N-terminal" evidence="4">
    <location>
        <begin position="19"/>
        <end position="176"/>
    </location>
</feature>
<dbReference type="Gene3D" id="3.40.50.2000">
    <property type="entry name" value="Glycogen Phosphorylase B"/>
    <property type="match status" value="4"/>
</dbReference>
<evidence type="ECO:0000313" key="6">
    <source>
        <dbReference type="Proteomes" id="UP000198960"/>
    </source>
</evidence>
<evidence type="ECO:0000256" key="1">
    <source>
        <dbReference type="ARBA" id="ARBA00022676"/>
    </source>
</evidence>
<dbReference type="Pfam" id="PF13439">
    <property type="entry name" value="Glyco_transf_4"/>
    <property type="match status" value="2"/>
</dbReference>
<feature type="domain" description="Glycosyl transferase family 1" evidence="3">
    <location>
        <begin position="187"/>
        <end position="349"/>
    </location>
</feature>
<sequence length="761" mass="82493">MTSPRRLRVAFVVPDLGLGGAERHVTTLVRRLDRQRFEPSVVCLGREGELFASLVESSVPAVALHRTKRQAARCLVDLVRALRRTAPDVVVLRGYNAELLGRVAAVLARIPRSVVWVHNCGDLGPRGLVRRVADTVLDPVTDAYFGVAHAQVPYLVEEVGVPRRKVRVIHNGVDPAAFDGRTGAAARSSLGLRGDDLVVGIVAALRPEKDHETFLRAAALVAAAQPRARFLVVGDGPRRPVLEDLAARLGISRRVDFTGARRDVGSLLATMDVFVLCSYTIECFPMALLEAMASSRPAVCTAVGGVPEMVDDGVTGYLVPPRDPEALADRLISLLRDEGARQAFGTAARVRVAREFTLERSVQEAERRLLEIAQPPRGGAARRPLRLALVLDETSVGGVEMLMLDVFRSFDPATVQPVLISLRAPGPLADEYRAAGVPVDVMGRTGKFDLRTLPRLVATLRRRDVDAVLVTHHHRAALALGRLAARLAGVRVTMVAAHDMDLTGVGGRVLPRWAVTTLRETDALVLLAPSQGEYLHREERVGRRPWSRTREVVIPNGVRVGPLPDEVTKRAARHRLGLPDEAFVIGIVARLSAQKAHHVLFEAFVIVRRTYPTARLVVVGGGARDQELRELATALGIADGVRFTGVLSDVSAVLPAFDVTCLSSVHEGVPMAVIESLASGVPVVATDCGAMRDMVVDGEQGFLVPVKDAEALADRLLTLAGNPGLRERMGARGREHVLEHHRIEQTARGYEELLMDLVDAR</sequence>
<name>A0A1H8W0E7_9ACTN</name>
<dbReference type="STRING" id="673521.SAMN05660991_03929"/>
<accession>A0A1H8W0E7</accession>
<dbReference type="GO" id="GO:0016757">
    <property type="term" value="F:glycosyltransferase activity"/>
    <property type="evidence" value="ECO:0007669"/>
    <property type="project" value="UniProtKB-KW"/>
</dbReference>
<protein>
    <submittedName>
        <fullName evidence="5">Glycosyltransferase involved in cell wall bisynthesis</fullName>
    </submittedName>
</protein>
<keyword evidence="6" id="KW-1185">Reference proteome</keyword>
<evidence type="ECO:0000259" key="4">
    <source>
        <dbReference type="Pfam" id="PF13439"/>
    </source>
</evidence>
<keyword evidence="1" id="KW-0328">Glycosyltransferase</keyword>
<dbReference type="SUPFAM" id="SSF53756">
    <property type="entry name" value="UDP-Glycosyltransferase/glycogen phosphorylase"/>
    <property type="match status" value="2"/>
</dbReference>
<keyword evidence="2 5" id="KW-0808">Transferase</keyword>
<dbReference type="RefSeq" id="WP_091947617.1">
    <property type="nucleotide sequence ID" value="NZ_FOEE01000015.1"/>
</dbReference>